<name>A0A9R1W4W1_LACSA</name>
<keyword evidence="2" id="KW-1185">Reference proteome</keyword>
<dbReference type="Proteomes" id="UP000235145">
    <property type="component" value="Unassembled WGS sequence"/>
</dbReference>
<evidence type="ECO:0000313" key="2">
    <source>
        <dbReference type="Proteomes" id="UP000235145"/>
    </source>
</evidence>
<sequence length="110" mass="12817">MQMSFPYRSIVIQSSCKSSRMSVHCDDAIFKKIPKGYCIFWDLIVSSVSEEAETEIEEEKWSLNGFLISASWILNGSYNNLMHGYNMRIDKRMIKKRCFDFNVCESVLLP</sequence>
<comment type="caution">
    <text evidence="1">The sequence shown here is derived from an EMBL/GenBank/DDBJ whole genome shotgun (WGS) entry which is preliminary data.</text>
</comment>
<organism evidence="1 2">
    <name type="scientific">Lactuca sativa</name>
    <name type="common">Garden lettuce</name>
    <dbReference type="NCBI Taxonomy" id="4236"/>
    <lineage>
        <taxon>Eukaryota</taxon>
        <taxon>Viridiplantae</taxon>
        <taxon>Streptophyta</taxon>
        <taxon>Embryophyta</taxon>
        <taxon>Tracheophyta</taxon>
        <taxon>Spermatophyta</taxon>
        <taxon>Magnoliopsida</taxon>
        <taxon>eudicotyledons</taxon>
        <taxon>Gunneridae</taxon>
        <taxon>Pentapetalae</taxon>
        <taxon>asterids</taxon>
        <taxon>campanulids</taxon>
        <taxon>Asterales</taxon>
        <taxon>Asteraceae</taxon>
        <taxon>Cichorioideae</taxon>
        <taxon>Cichorieae</taxon>
        <taxon>Lactucinae</taxon>
        <taxon>Lactuca</taxon>
    </lineage>
</organism>
<dbReference type="AlphaFoldDB" id="A0A9R1W4W1"/>
<evidence type="ECO:0000313" key="1">
    <source>
        <dbReference type="EMBL" id="KAJ0217158.1"/>
    </source>
</evidence>
<gene>
    <name evidence="1" type="ORF">LSAT_V11C300151140</name>
</gene>
<proteinExistence type="predicted"/>
<reference evidence="1 2" key="1">
    <citation type="journal article" date="2017" name="Nat. Commun.">
        <title>Genome assembly with in vitro proximity ligation data and whole-genome triplication in lettuce.</title>
        <authorList>
            <person name="Reyes-Chin-Wo S."/>
            <person name="Wang Z."/>
            <person name="Yang X."/>
            <person name="Kozik A."/>
            <person name="Arikit S."/>
            <person name="Song C."/>
            <person name="Xia L."/>
            <person name="Froenicke L."/>
            <person name="Lavelle D.O."/>
            <person name="Truco M.J."/>
            <person name="Xia R."/>
            <person name="Zhu S."/>
            <person name="Xu C."/>
            <person name="Xu H."/>
            <person name="Xu X."/>
            <person name="Cox K."/>
            <person name="Korf I."/>
            <person name="Meyers B.C."/>
            <person name="Michelmore R.W."/>
        </authorList>
    </citation>
    <scope>NUCLEOTIDE SEQUENCE [LARGE SCALE GENOMIC DNA]</scope>
    <source>
        <strain evidence="2">cv. Salinas</strain>
        <tissue evidence="1">Seedlings</tissue>
    </source>
</reference>
<accession>A0A9R1W4W1</accession>
<dbReference type="EMBL" id="NBSK02000003">
    <property type="protein sequence ID" value="KAJ0217158.1"/>
    <property type="molecule type" value="Genomic_DNA"/>
</dbReference>
<protein>
    <submittedName>
        <fullName evidence="1">Uncharacterized protein</fullName>
    </submittedName>
</protein>